<feature type="chain" id="PRO_5002263669" evidence="2">
    <location>
        <begin position="22"/>
        <end position="290"/>
    </location>
</feature>
<reference evidence="4" key="1">
    <citation type="submission" date="2014-04" db="EMBL/GenBank/DDBJ databases">
        <title>Evolutionary Origins and Diversification of the Mycorrhizal Mutualists.</title>
        <authorList>
            <consortium name="DOE Joint Genome Institute"/>
            <consortium name="Mycorrhizal Genomics Consortium"/>
            <person name="Kohler A."/>
            <person name="Kuo A."/>
            <person name="Nagy L.G."/>
            <person name="Floudas D."/>
            <person name="Copeland A."/>
            <person name="Barry K.W."/>
            <person name="Cichocki N."/>
            <person name="Veneault-Fourrey C."/>
            <person name="LaButti K."/>
            <person name="Lindquist E.A."/>
            <person name="Lipzen A."/>
            <person name="Lundell T."/>
            <person name="Morin E."/>
            <person name="Murat C."/>
            <person name="Riley R."/>
            <person name="Ohm R."/>
            <person name="Sun H."/>
            <person name="Tunlid A."/>
            <person name="Henrissat B."/>
            <person name="Grigoriev I.V."/>
            <person name="Hibbett D.S."/>
            <person name="Martin F."/>
        </authorList>
    </citation>
    <scope>NUCLEOTIDE SEQUENCE [LARGE SCALE GENOMIC DNA]</scope>
    <source>
        <strain evidence="4">FD-334 SS-4</strain>
    </source>
</reference>
<dbReference type="Proteomes" id="UP000054270">
    <property type="component" value="Unassembled WGS sequence"/>
</dbReference>
<feature type="compositionally biased region" description="Low complexity" evidence="1">
    <location>
        <begin position="164"/>
        <end position="187"/>
    </location>
</feature>
<keyword evidence="2" id="KW-0732">Signal</keyword>
<organism evidence="3 4">
    <name type="scientific">Hypholoma sublateritium (strain FD-334 SS-4)</name>
    <dbReference type="NCBI Taxonomy" id="945553"/>
    <lineage>
        <taxon>Eukaryota</taxon>
        <taxon>Fungi</taxon>
        <taxon>Dikarya</taxon>
        <taxon>Basidiomycota</taxon>
        <taxon>Agaricomycotina</taxon>
        <taxon>Agaricomycetes</taxon>
        <taxon>Agaricomycetidae</taxon>
        <taxon>Agaricales</taxon>
        <taxon>Agaricineae</taxon>
        <taxon>Strophariaceae</taxon>
        <taxon>Hypholoma</taxon>
    </lineage>
</organism>
<proteinExistence type="predicted"/>
<dbReference type="STRING" id="945553.A0A0D2LAV5"/>
<feature type="compositionally biased region" description="Low complexity" evidence="1">
    <location>
        <begin position="196"/>
        <end position="253"/>
    </location>
</feature>
<evidence type="ECO:0000313" key="3">
    <source>
        <dbReference type="EMBL" id="KJA24372.1"/>
    </source>
</evidence>
<gene>
    <name evidence="3" type="ORF">HYPSUDRAFT_200596</name>
</gene>
<feature type="signal peptide" evidence="2">
    <location>
        <begin position="1"/>
        <end position="21"/>
    </location>
</feature>
<protein>
    <submittedName>
        <fullName evidence="3">Uncharacterized protein</fullName>
    </submittedName>
</protein>
<dbReference type="AlphaFoldDB" id="A0A0D2LAV5"/>
<sequence>MFALLRTVAAVLAVAALGGQASPVSRRDVIAPTITSPTAASVWPIGTTQTVTWDTSNFPPVSQITNIIGQVILGFEANNSLNLDFSECCPRLVLRVSKRLGIPAAQRMLAELPAGHNPLASGFNLTDGSVQITVPNVPPRDDYLIVLFGDSGNTSPAFSITRISAPANPSSTATPAPANPPATTSASVTNPPSPPIIGSTITGGDSITVDSATSSATPAGESTTPTAASSSAPSTTPTAPSTSIASTGSGTALGASATTSAARALRPAGGSAFQVAALCAGAVLSALVLL</sequence>
<evidence type="ECO:0000256" key="2">
    <source>
        <dbReference type="SAM" id="SignalP"/>
    </source>
</evidence>
<dbReference type="OMA" id="VPPREDY"/>
<dbReference type="EMBL" id="KN817537">
    <property type="protein sequence ID" value="KJA24372.1"/>
    <property type="molecule type" value="Genomic_DNA"/>
</dbReference>
<evidence type="ECO:0000313" key="4">
    <source>
        <dbReference type="Proteomes" id="UP000054270"/>
    </source>
</evidence>
<keyword evidence="4" id="KW-1185">Reference proteome</keyword>
<evidence type="ECO:0000256" key="1">
    <source>
        <dbReference type="SAM" id="MobiDB-lite"/>
    </source>
</evidence>
<name>A0A0D2LAV5_HYPSF</name>
<dbReference type="OrthoDB" id="2339190at2759"/>
<feature type="region of interest" description="Disordered" evidence="1">
    <location>
        <begin position="159"/>
        <end position="253"/>
    </location>
</feature>
<accession>A0A0D2LAV5</accession>